<dbReference type="GO" id="GO:0030131">
    <property type="term" value="C:clathrin adaptor complex"/>
    <property type="evidence" value="ECO:0007669"/>
    <property type="project" value="InterPro"/>
</dbReference>
<dbReference type="OrthoDB" id="10254310at2759"/>
<accession>A0A6A4LNY6</accession>
<dbReference type="EMBL" id="QEFC01001168">
    <property type="protein sequence ID" value="KAE9459565.1"/>
    <property type="molecule type" value="Genomic_DNA"/>
</dbReference>
<comment type="similarity">
    <text evidence="2">Belongs to the adaptor complexes large subunit family.</text>
</comment>
<evidence type="ECO:0008006" key="11">
    <source>
        <dbReference type="Google" id="ProtNLM"/>
    </source>
</evidence>
<comment type="subcellular location">
    <subcellularLocation>
        <location evidence="1">Endomembrane system</location>
        <topology evidence="1">Peripheral membrane protein</topology>
    </subcellularLocation>
</comment>
<reference evidence="9 10" key="1">
    <citation type="journal article" date="2019" name="Genome Biol. Evol.">
        <title>The Rhododendron genome and chromosomal organization provide insight into shared whole-genome duplications across the heath family (Ericaceae).</title>
        <authorList>
            <person name="Soza V.L."/>
            <person name="Lindsley D."/>
            <person name="Waalkes A."/>
            <person name="Ramage E."/>
            <person name="Patwardhan R.P."/>
            <person name="Burton J.N."/>
            <person name="Adey A."/>
            <person name="Kumar A."/>
            <person name="Qiu R."/>
            <person name="Shendure J."/>
            <person name="Hall B."/>
        </authorList>
    </citation>
    <scope>NUCLEOTIDE SEQUENCE [LARGE SCALE GENOMIC DNA]</scope>
    <source>
        <strain evidence="9">RSF 1966-606</strain>
    </source>
</reference>
<evidence type="ECO:0000259" key="8">
    <source>
        <dbReference type="SMART" id="SM01020"/>
    </source>
</evidence>
<comment type="caution">
    <text evidence="9">The sequence shown here is derived from an EMBL/GenBank/DDBJ whole genome shotgun (WGS) entry which is preliminary data.</text>
</comment>
<feature type="domain" description="Clathrin adaptor alpha/beta/gamma-adaptin appendage Ig-like subdomain" evidence="7">
    <location>
        <begin position="542"/>
        <end position="652"/>
    </location>
</feature>
<dbReference type="InterPro" id="IPR009028">
    <property type="entry name" value="Coatomer/calthrin_app_sub_C"/>
</dbReference>
<dbReference type="InterPro" id="IPR015151">
    <property type="entry name" value="B-adaptin_app_sub_C"/>
</dbReference>
<dbReference type="InterPro" id="IPR026739">
    <property type="entry name" value="AP_beta"/>
</dbReference>
<dbReference type="InterPro" id="IPR016024">
    <property type="entry name" value="ARM-type_fold"/>
</dbReference>
<keyword evidence="10" id="KW-1185">Reference proteome</keyword>
<proteinExistence type="inferred from homology"/>
<evidence type="ECO:0000256" key="3">
    <source>
        <dbReference type="ARBA" id="ARBA00022448"/>
    </source>
</evidence>
<evidence type="ECO:0000256" key="2">
    <source>
        <dbReference type="ARBA" id="ARBA00006613"/>
    </source>
</evidence>
<dbReference type="GO" id="GO:0006886">
    <property type="term" value="P:intracellular protein transport"/>
    <property type="evidence" value="ECO:0007669"/>
    <property type="project" value="InterPro"/>
</dbReference>
<evidence type="ECO:0000256" key="5">
    <source>
        <dbReference type="ARBA" id="ARBA00023136"/>
    </source>
</evidence>
<dbReference type="InterPro" id="IPR013037">
    <property type="entry name" value="Clathrin_b-adaptin_app_Ig-like"/>
</dbReference>
<evidence type="ECO:0000313" key="10">
    <source>
        <dbReference type="Proteomes" id="UP000428333"/>
    </source>
</evidence>
<dbReference type="GO" id="GO:0012505">
    <property type="term" value="C:endomembrane system"/>
    <property type="evidence" value="ECO:0007669"/>
    <property type="project" value="UniProtKB-SubCell"/>
</dbReference>
<dbReference type="Pfam" id="PF09066">
    <property type="entry name" value="B2-adapt-app_C"/>
    <property type="match status" value="1"/>
</dbReference>
<dbReference type="InterPro" id="IPR012295">
    <property type="entry name" value="TBP_dom_sf"/>
</dbReference>
<dbReference type="Pfam" id="PF01602">
    <property type="entry name" value="Adaptin_N"/>
    <property type="match status" value="1"/>
</dbReference>
<evidence type="ECO:0000256" key="6">
    <source>
        <dbReference type="SAM" id="MobiDB-lite"/>
    </source>
</evidence>
<dbReference type="SMART" id="SM01020">
    <property type="entry name" value="B2-adapt-app_C"/>
    <property type="match status" value="1"/>
</dbReference>
<organism evidence="9 10">
    <name type="scientific">Rhododendron williamsianum</name>
    <dbReference type="NCBI Taxonomy" id="262921"/>
    <lineage>
        <taxon>Eukaryota</taxon>
        <taxon>Viridiplantae</taxon>
        <taxon>Streptophyta</taxon>
        <taxon>Embryophyta</taxon>
        <taxon>Tracheophyta</taxon>
        <taxon>Spermatophyta</taxon>
        <taxon>Magnoliopsida</taxon>
        <taxon>eudicotyledons</taxon>
        <taxon>Gunneridae</taxon>
        <taxon>Pentapetalae</taxon>
        <taxon>asterids</taxon>
        <taxon>Ericales</taxon>
        <taxon>Ericaceae</taxon>
        <taxon>Ericoideae</taxon>
        <taxon>Rhodoreae</taxon>
        <taxon>Rhododendron</taxon>
    </lineage>
</organism>
<dbReference type="InterPro" id="IPR011989">
    <property type="entry name" value="ARM-like"/>
</dbReference>
<dbReference type="Pfam" id="PF12717">
    <property type="entry name" value="Cnd1"/>
    <property type="match status" value="1"/>
</dbReference>
<evidence type="ECO:0000313" key="9">
    <source>
        <dbReference type="EMBL" id="KAE9459565.1"/>
    </source>
</evidence>
<feature type="domain" description="Beta-adaptin appendage C-terminal subdomain" evidence="8">
    <location>
        <begin position="661"/>
        <end position="772"/>
    </location>
</feature>
<feature type="non-terminal residue" evidence="9">
    <location>
        <position position="1"/>
    </location>
</feature>
<dbReference type="Gene3D" id="3.30.310.10">
    <property type="entry name" value="TATA-Binding Protein"/>
    <property type="match status" value="1"/>
</dbReference>
<gene>
    <name evidence="9" type="ORF">C3L33_08538</name>
</gene>
<dbReference type="AlphaFoldDB" id="A0A6A4LNY6"/>
<keyword evidence="3" id="KW-0813">Transport</keyword>
<dbReference type="InterPro" id="IPR008152">
    <property type="entry name" value="Clathrin_a/b/g-adaptin_app_Ig"/>
</dbReference>
<name>A0A6A4LNY6_9ERIC</name>
<evidence type="ECO:0000259" key="7">
    <source>
        <dbReference type="SMART" id="SM00809"/>
    </source>
</evidence>
<dbReference type="Gene3D" id="1.25.10.10">
    <property type="entry name" value="Leucine-rich Repeat Variant"/>
    <property type="match status" value="2"/>
</dbReference>
<feature type="region of interest" description="Disordered" evidence="6">
    <location>
        <begin position="460"/>
        <end position="514"/>
    </location>
</feature>
<dbReference type="GO" id="GO:0016192">
    <property type="term" value="P:vesicle-mediated transport"/>
    <property type="evidence" value="ECO:0007669"/>
    <property type="project" value="InterPro"/>
</dbReference>
<feature type="compositionally biased region" description="Low complexity" evidence="6">
    <location>
        <begin position="484"/>
        <end position="503"/>
    </location>
</feature>
<keyword evidence="5" id="KW-0472">Membrane</keyword>
<evidence type="ECO:0000256" key="4">
    <source>
        <dbReference type="ARBA" id="ARBA00022927"/>
    </source>
</evidence>
<protein>
    <recommendedName>
        <fullName evidence="11">Beta-adaptin appendage C-terminal subdomain domain-containing protein</fullName>
    </recommendedName>
</protein>
<evidence type="ECO:0000256" key="1">
    <source>
        <dbReference type="ARBA" id="ARBA00004184"/>
    </source>
</evidence>
<sequence length="773" mass="85388">FTGSKSSDSCFGCEDYGMHPVDKITEYLCDPLQRCLKDDDPYVRKTAAICVAKLYDINAELVEDRGFLEALKDLISDNNPMVVANAVAALAEIQENSSRPIFEITSHTLSKLLTALNECTEWGQVFILDALSKYKAADAREAENIVERVTPRLQHANCAVVLSAVKVTLHHVNIDNDIPGHLLIRPTILAHEIKVFFCKYNDPIYVKMEKLEIMIKLASDRNIDQVLLEFKEYATEVDVDFVRKAVRAIGRCAIKLERAAERCISVLLELIKIKVNYVVQEAIIVIKDIFRRYPNTYESIIATLCESLDTLDEPEAKASMIWIIGEYAERIDNADELLESFLESFPEEPAQVQLQLLTATVKLFLKKPTEGPQQMIQVVLNNATVETDNPDLRDRAYIYWRLLSTDPEAAKDVVLAEKPVISDDSNQLDPSLLDELLSNIATLSSVYHKPPEAFVTRVKTTQKTEEDDYPDGGEPGYSESPSHAVDSAASPPATSSSAPHAVARQPVPATPAPVPDLLGDLIGLDNDNNGNGAIVPVDILHEGPPLPVVLPASTGQGLQISAQLVRRDGQIFYSLLFENNSQIPLDGFLIQFNKNTFGVAAAGPLQVPQLLPGTSASTLLPMVLFQNIAPGPPNTLLQVAVKNNQQPVWYFNDKLSLLVFFSEDGRMERSAFLETWKSLPDSNEVSKDFPGIVVNSVEATLDQLAVSNMFFIAKRKHANQDVLYLSAKIPRGIPFLIELTAVIGIPGLKCAIKSPSPEMAPLFFEALENLLKS</sequence>
<dbReference type="InterPro" id="IPR002553">
    <property type="entry name" value="Clathrin/coatomer_adapt-like_N"/>
</dbReference>
<dbReference type="InterPro" id="IPR032682">
    <property type="entry name" value="Cnd1_C"/>
</dbReference>
<dbReference type="SMART" id="SM00809">
    <property type="entry name" value="Alpha_adaptinC2"/>
    <property type="match status" value="1"/>
</dbReference>
<dbReference type="Gene3D" id="2.60.40.1150">
    <property type="match status" value="1"/>
</dbReference>
<dbReference type="FunFam" id="2.60.40.1150:FF:000002">
    <property type="entry name" value="Beta-adaptin-like protein C"/>
    <property type="match status" value="1"/>
</dbReference>
<dbReference type="FunFam" id="1.25.10.10:FF:001499">
    <property type="entry name" value="AP-2 complex subunit beta-like Protein"/>
    <property type="match status" value="1"/>
</dbReference>
<dbReference type="PANTHER" id="PTHR11134">
    <property type="entry name" value="ADAPTOR COMPLEX SUBUNIT BETA FAMILY MEMBER"/>
    <property type="match status" value="1"/>
</dbReference>
<dbReference type="FunFam" id="3.30.310.10:FF:000012">
    <property type="entry name" value="Beta-adaptin-like protein"/>
    <property type="match status" value="1"/>
</dbReference>
<dbReference type="SUPFAM" id="SSF49348">
    <property type="entry name" value="Clathrin adaptor appendage domain"/>
    <property type="match status" value="1"/>
</dbReference>
<dbReference type="SUPFAM" id="SSF48371">
    <property type="entry name" value="ARM repeat"/>
    <property type="match status" value="1"/>
</dbReference>
<keyword evidence="4" id="KW-0653">Protein transport</keyword>
<dbReference type="InterPro" id="IPR013041">
    <property type="entry name" value="Clathrin_app_Ig-like_sf"/>
</dbReference>
<dbReference type="Proteomes" id="UP000428333">
    <property type="component" value="Linkage Group LG05"/>
</dbReference>
<dbReference type="Pfam" id="PF02883">
    <property type="entry name" value="Alpha_adaptinC2"/>
    <property type="match status" value="1"/>
</dbReference>
<dbReference type="SUPFAM" id="SSF55711">
    <property type="entry name" value="Subdomain of clathrin and coatomer appendage domain"/>
    <property type="match status" value="1"/>
</dbReference>